<evidence type="ECO:0000313" key="3">
    <source>
        <dbReference type="Proteomes" id="UP000050525"/>
    </source>
</evidence>
<keyword evidence="1" id="KW-0472">Membrane</keyword>
<organism evidence="2 3">
    <name type="scientific">Alligator mississippiensis</name>
    <name type="common">American alligator</name>
    <dbReference type="NCBI Taxonomy" id="8496"/>
    <lineage>
        <taxon>Eukaryota</taxon>
        <taxon>Metazoa</taxon>
        <taxon>Chordata</taxon>
        <taxon>Craniata</taxon>
        <taxon>Vertebrata</taxon>
        <taxon>Euteleostomi</taxon>
        <taxon>Archelosauria</taxon>
        <taxon>Archosauria</taxon>
        <taxon>Crocodylia</taxon>
        <taxon>Alligatoridae</taxon>
        <taxon>Alligatorinae</taxon>
        <taxon>Alligator</taxon>
    </lineage>
</organism>
<protein>
    <submittedName>
        <fullName evidence="2">Uncharacterized protein</fullName>
    </submittedName>
</protein>
<dbReference type="EMBL" id="AKHW03003120">
    <property type="protein sequence ID" value="KYO35805.1"/>
    <property type="molecule type" value="Genomic_DNA"/>
</dbReference>
<evidence type="ECO:0000313" key="2">
    <source>
        <dbReference type="EMBL" id="KYO35805.1"/>
    </source>
</evidence>
<gene>
    <name evidence="2" type="ORF">Y1Q_0010225</name>
</gene>
<comment type="caution">
    <text evidence="2">The sequence shown here is derived from an EMBL/GenBank/DDBJ whole genome shotgun (WGS) entry which is preliminary data.</text>
</comment>
<keyword evidence="1" id="KW-1133">Transmembrane helix</keyword>
<name>A0A151NH10_ALLMI</name>
<dbReference type="AlphaFoldDB" id="A0A151NH10"/>
<feature type="transmembrane region" description="Helical" evidence="1">
    <location>
        <begin position="52"/>
        <end position="74"/>
    </location>
</feature>
<proteinExistence type="predicted"/>
<dbReference type="Proteomes" id="UP000050525">
    <property type="component" value="Unassembled WGS sequence"/>
</dbReference>
<reference evidence="2 3" key="1">
    <citation type="journal article" date="2012" name="Genome Biol.">
        <title>Sequencing three crocodilian genomes to illuminate the evolution of archosaurs and amniotes.</title>
        <authorList>
            <person name="St John J.A."/>
            <person name="Braun E.L."/>
            <person name="Isberg S.R."/>
            <person name="Miles L.G."/>
            <person name="Chong A.Y."/>
            <person name="Gongora J."/>
            <person name="Dalzell P."/>
            <person name="Moran C."/>
            <person name="Bed'hom B."/>
            <person name="Abzhanov A."/>
            <person name="Burgess S.C."/>
            <person name="Cooksey A.M."/>
            <person name="Castoe T.A."/>
            <person name="Crawford N.G."/>
            <person name="Densmore L.D."/>
            <person name="Drew J.C."/>
            <person name="Edwards S.V."/>
            <person name="Faircloth B.C."/>
            <person name="Fujita M.K."/>
            <person name="Greenwold M.J."/>
            <person name="Hoffmann F.G."/>
            <person name="Howard J.M."/>
            <person name="Iguchi T."/>
            <person name="Janes D.E."/>
            <person name="Khan S.Y."/>
            <person name="Kohno S."/>
            <person name="de Koning A.J."/>
            <person name="Lance S.L."/>
            <person name="McCarthy F.M."/>
            <person name="McCormack J.E."/>
            <person name="Merchant M.E."/>
            <person name="Peterson D.G."/>
            <person name="Pollock D.D."/>
            <person name="Pourmand N."/>
            <person name="Raney B.J."/>
            <person name="Roessler K.A."/>
            <person name="Sanford J.R."/>
            <person name="Sawyer R.H."/>
            <person name="Schmidt C.J."/>
            <person name="Triplett E.W."/>
            <person name="Tuberville T.D."/>
            <person name="Venegas-Anaya M."/>
            <person name="Howard J.T."/>
            <person name="Jarvis E.D."/>
            <person name="Guillette L.J.Jr."/>
            <person name="Glenn T.C."/>
            <person name="Green R.E."/>
            <person name="Ray D.A."/>
        </authorList>
    </citation>
    <scope>NUCLEOTIDE SEQUENCE [LARGE SCALE GENOMIC DNA]</scope>
    <source>
        <strain evidence="2">KSC_2009_1</strain>
    </source>
</reference>
<keyword evidence="1" id="KW-0812">Transmembrane</keyword>
<evidence type="ECO:0000256" key="1">
    <source>
        <dbReference type="SAM" id="Phobius"/>
    </source>
</evidence>
<keyword evidence="3" id="KW-1185">Reference proteome</keyword>
<accession>A0A151NH10</accession>
<sequence>MQEPASRVERGSDQQLLSNQHTLLIAPEYIGSQQGRCQGPRDSVVLVWLRTLQIWVCISLATGLGPCFASEYWFSFVL</sequence>